<dbReference type="SUPFAM" id="SSF48208">
    <property type="entry name" value="Six-hairpin glycosidases"/>
    <property type="match status" value="1"/>
</dbReference>
<dbReference type="InterPro" id="IPR001296">
    <property type="entry name" value="Glyco_trans_1"/>
</dbReference>
<reference evidence="3 4" key="1">
    <citation type="submission" date="2023-03" db="EMBL/GenBank/DDBJ databases">
        <title>Muricauda XX sp. nov. and Muricauda XXX sp. nov., two novel species isolated from Okinawa Trough.</title>
        <authorList>
            <person name="Cao W."/>
            <person name="Deng X."/>
        </authorList>
    </citation>
    <scope>NUCLEOTIDE SEQUENCE [LARGE SCALE GENOMIC DNA]</scope>
    <source>
        <strain evidence="3 4">334s03</strain>
    </source>
</reference>
<evidence type="ECO:0000313" key="4">
    <source>
        <dbReference type="Proteomes" id="UP001221366"/>
    </source>
</evidence>
<evidence type="ECO:0000259" key="2">
    <source>
        <dbReference type="Pfam" id="PF13439"/>
    </source>
</evidence>
<dbReference type="EMBL" id="JARFVB010000007">
    <property type="protein sequence ID" value="MDF0717028.1"/>
    <property type="molecule type" value="Genomic_DNA"/>
</dbReference>
<sequence length="756" mass="86384">MKLAYIGTYPPRECGIGTFTQNLAHSMLKNGKGVKEIMVFAMNDHNQDYHYPPEVKLSINQEQQTDYLEAVNYINLSGADACILEHEFGIYGGLGGVYILPLLHRLNIPLITTLHTILETPSYNERAILKEICKMSDKIVVMSRKAIHFLVELYAVPEEKIVLIEHGVPDIHFDKEESRTEFKLNEKKLLLTFGFIGRNKGIETVIKALPQIIEKHPEVLYIVLGKTHPNVLRHSGEEYRNYLQVLIKSLKLNEHVLLLNEFIDENELFKYLSACDIYITPYLSEAQITSGTLSYAMGAGCAVVSTPYWHAAELLVENKGRLFDFYDSDGLSEVLNELLDNPENLYEIQENATEYGQDITWPKIGQKYTDLITQVLSRPKEPLPKKENVIDPLLLPPFSLVHIKRLTDDTGIIQHAKFGIPNLKEGYCLDDNARALLMVCMTYKQKKDPLALEFMPVYLSYIHYMQNKDGTFRNFLSFNRNFLDEKGSEDSFGRTIWALGYLLGNAPNDAYYQTGKLVFFDAVPYFDSIKSIRGIANTMIGISHYLRTNASDDAMKGTLHKLANILVSHYDQNHTEDWKWFESLLAYDNGILPLALLHAAEVLEDGDISKVAFDTMDFLTEHTMKDGYLSIIGNKDWYVKDKERSMFAQQPIDAEAMVLMYHQAYVLTGNRDFLKKLFTSFMWFLGENDMRMSLYDFETKGCCDGFENYGVNRNQGAESSLAYLISHLTVLQAYEESFQSKENKGSNTKKLVTNTL</sequence>
<feature type="domain" description="Glycosyltransferase subfamily 4-like N-terminal" evidence="2">
    <location>
        <begin position="86"/>
        <end position="168"/>
    </location>
</feature>
<comment type="caution">
    <text evidence="3">The sequence shown here is derived from an EMBL/GenBank/DDBJ whole genome shotgun (WGS) entry which is preliminary data.</text>
</comment>
<dbReference type="PANTHER" id="PTHR12526:SF572">
    <property type="entry name" value="BLL5144 PROTEIN"/>
    <property type="match status" value="1"/>
</dbReference>
<keyword evidence="4" id="KW-1185">Reference proteome</keyword>
<dbReference type="RefSeq" id="WP_275616191.1">
    <property type="nucleotide sequence ID" value="NZ_JARFVB010000007.1"/>
</dbReference>
<proteinExistence type="predicted"/>
<dbReference type="Pfam" id="PF13439">
    <property type="entry name" value="Glyco_transf_4"/>
    <property type="match status" value="1"/>
</dbReference>
<gene>
    <name evidence="3" type="ORF">PY092_12770</name>
</gene>
<dbReference type="SUPFAM" id="SSF53756">
    <property type="entry name" value="UDP-Glycosyltransferase/glycogen phosphorylase"/>
    <property type="match status" value="1"/>
</dbReference>
<feature type="domain" description="Glycosyl transferase family 1" evidence="1">
    <location>
        <begin position="175"/>
        <end position="354"/>
    </location>
</feature>
<evidence type="ECO:0000259" key="1">
    <source>
        <dbReference type="Pfam" id="PF00534"/>
    </source>
</evidence>
<dbReference type="InterPro" id="IPR008928">
    <property type="entry name" value="6-hairpin_glycosidase_sf"/>
</dbReference>
<dbReference type="PANTHER" id="PTHR12526">
    <property type="entry name" value="GLYCOSYLTRANSFERASE"/>
    <property type="match status" value="1"/>
</dbReference>
<protein>
    <submittedName>
        <fullName evidence="3">Glycosyltransferase family 4 protein</fullName>
    </submittedName>
</protein>
<name>A0ABT5Y0Z1_9FLAO</name>
<accession>A0ABT5Y0Z1</accession>
<dbReference type="Gene3D" id="3.40.50.2000">
    <property type="entry name" value="Glycogen Phosphorylase B"/>
    <property type="match status" value="2"/>
</dbReference>
<dbReference type="InterPro" id="IPR028098">
    <property type="entry name" value="Glyco_trans_4-like_N"/>
</dbReference>
<organism evidence="3 4">
    <name type="scientific">Flagellimonas yonaguniensis</name>
    <dbReference type="NCBI Taxonomy" id="3031325"/>
    <lineage>
        <taxon>Bacteria</taxon>
        <taxon>Pseudomonadati</taxon>
        <taxon>Bacteroidota</taxon>
        <taxon>Flavobacteriia</taxon>
        <taxon>Flavobacteriales</taxon>
        <taxon>Flavobacteriaceae</taxon>
        <taxon>Flagellimonas</taxon>
    </lineage>
</organism>
<dbReference type="CDD" id="cd03822">
    <property type="entry name" value="GT4_mannosyltransferase-like"/>
    <property type="match status" value="1"/>
</dbReference>
<dbReference type="Proteomes" id="UP001221366">
    <property type="component" value="Unassembled WGS sequence"/>
</dbReference>
<dbReference type="Pfam" id="PF00534">
    <property type="entry name" value="Glycos_transf_1"/>
    <property type="match status" value="1"/>
</dbReference>
<evidence type="ECO:0000313" key="3">
    <source>
        <dbReference type="EMBL" id="MDF0717028.1"/>
    </source>
</evidence>